<evidence type="ECO:0000313" key="1">
    <source>
        <dbReference type="EMBL" id="EGT43394.1"/>
    </source>
</evidence>
<name>G0P2U0_CAEBE</name>
<sequence>MSLCSTKTSDSFKLVHFNKPQVVGFVLREDGCTVCIEDKDDTVEGIVAMCRELTNEITPIEVKFGNMKQAFEFHPGFYPPPLLLHYDYDANKPVENSIIQHIHKLFGQTLPIGLIIEEEQSFDDIPLYEKVMEVHVDCTVTAEIMEYIHKHPDVTVLFLNEKLSVAPEVSEIQNVYIKKAEEFAGTILRSFNARSLFFQDAYCNNEDILAFLNRWKNNSGYQSLVFVSIDSETPLDSDAILSQIETTPYDETTRPATHIHHCPSYYGGSPWETDTKEYRDIRRVDGKLASFSVEENFFEFRVWD</sequence>
<keyword evidence="2" id="KW-1185">Reference proteome</keyword>
<dbReference type="PANTHER" id="PTHR21503:SF8">
    <property type="entry name" value="F-BOX ASSOCIATED DOMAIN-CONTAINING PROTEIN-RELATED"/>
    <property type="match status" value="1"/>
</dbReference>
<accession>G0P2U0</accession>
<organism evidence="2">
    <name type="scientific">Caenorhabditis brenneri</name>
    <name type="common">Nematode worm</name>
    <dbReference type="NCBI Taxonomy" id="135651"/>
    <lineage>
        <taxon>Eukaryota</taxon>
        <taxon>Metazoa</taxon>
        <taxon>Ecdysozoa</taxon>
        <taxon>Nematoda</taxon>
        <taxon>Chromadorea</taxon>
        <taxon>Rhabditida</taxon>
        <taxon>Rhabditina</taxon>
        <taxon>Rhabditomorpha</taxon>
        <taxon>Rhabditoidea</taxon>
        <taxon>Rhabditidae</taxon>
        <taxon>Peloderinae</taxon>
        <taxon>Caenorhabditis</taxon>
    </lineage>
</organism>
<evidence type="ECO:0008006" key="3">
    <source>
        <dbReference type="Google" id="ProtNLM"/>
    </source>
</evidence>
<proteinExistence type="predicted"/>
<evidence type="ECO:0000313" key="2">
    <source>
        <dbReference type="Proteomes" id="UP000008068"/>
    </source>
</evidence>
<dbReference type="AlphaFoldDB" id="G0P2U0"/>
<dbReference type="InParanoid" id="G0P2U0"/>
<reference evidence="2" key="1">
    <citation type="submission" date="2011-07" db="EMBL/GenBank/DDBJ databases">
        <authorList>
            <consortium name="Caenorhabditis brenneri Sequencing and Analysis Consortium"/>
            <person name="Wilson R.K."/>
        </authorList>
    </citation>
    <scope>NUCLEOTIDE SEQUENCE [LARGE SCALE GENOMIC DNA]</scope>
    <source>
        <strain evidence="2">PB2801</strain>
    </source>
</reference>
<dbReference type="EMBL" id="GL380031">
    <property type="protein sequence ID" value="EGT43394.1"/>
    <property type="molecule type" value="Genomic_DNA"/>
</dbReference>
<dbReference type="HOGENOM" id="CLU_040220_0_2_1"/>
<dbReference type="Proteomes" id="UP000008068">
    <property type="component" value="Unassembled WGS sequence"/>
</dbReference>
<protein>
    <recommendedName>
        <fullName evidence="3">F-box associated domain-containing protein</fullName>
    </recommendedName>
</protein>
<gene>
    <name evidence="1" type="ORF">CAEBREN_18012</name>
</gene>
<dbReference type="PANTHER" id="PTHR21503">
    <property type="entry name" value="F-BOX-CONTAINING HYPOTHETICAL PROTEIN C.ELEGANS"/>
    <property type="match status" value="1"/>
</dbReference>
<dbReference type="OrthoDB" id="10677478at2759"/>